<evidence type="ECO:0000313" key="2">
    <source>
        <dbReference type="Proteomes" id="UP000806522"/>
    </source>
</evidence>
<reference evidence="1" key="1">
    <citation type="submission" date="2019-04" db="EMBL/GenBank/DDBJ databases">
        <title>Evolution of Biomass-Degrading Anaerobic Consortia Revealed by Metagenomics.</title>
        <authorList>
            <person name="Peng X."/>
        </authorList>
    </citation>
    <scope>NUCLEOTIDE SEQUENCE</scope>
    <source>
        <strain evidence="1">SIG140</strain>
    </source>
</reference>
<dbReference type="Proteomes" id="UP000806522">
    <property type="component" value="Unassembled WGS sequence"/>
</dbReference>
<protein>
    <submittedName>
        <fullName evidence="1">Uncharacterized protein</fullName>
    </submittedName>
</protein>
<accession>A0A9D5P4F1</accession>
<comment type="caution">
    <text evidence="1">The sequence shown here is derived from an EMBL/GenBank/DDBJ whole genome shotgun (WGS) entry which is preliminary data.</text>
</comment>
<sequence length="372" mass="42173">MKKKTLLLTSLLLMIAALVLIYNNVYYRTAILRTFAKGSWYVTSERDTVYTMGYYGIRKYLSKDGKLELLAEQDDFCNNTLIARSAVINDEVIYVMCRSFLPGTTEVDNDEYNNGALIVLNKSDLKVKKVIFSDIKYVEADIEKGLLVVSGLQGFDIYNVEDRETPTVVQSYRYPRRKEFQGMDVYVHEGSLYLAVATYAAGFEIWNISETDSIYQVRSVSMGAIKDISGVNCRGNMIFDLLVDYPYLYATMAPLNKTFGKNDEVRGAVIYDIEKNVAKVVKIPHASWYSVGIGDKEPTFIDKYGDCVVTNFADKGIAVFKIDNKGGMRYLRTEDVGNDGAHVQPIHITNEGLVISGNYWWSDIYEKKVFDN</sequence>
<dbReference type="EMBL" id="SUYC01000005">
    <property type="protein sequence ID" value="MBE6270549.1"/>
    <property type="molecule type" value="Genomic_DNA"/>
</dbReference>
<gene>
    <name evidence="1" type="ORF">E7101_06310</name>
</gene>
<proteinExistence type="predicted"/>
<evidence type="ECO:0000313" key="1">
    <source>
        <dbReference type="EMBL" id="MBE6270549.1"/>
    </source>
</evidence>
<dbReference type="AlphaFoldDB" id="A0A9D5P4F1"/>
<name>A0A9D5P4F1_XYLRU</name>
<organism evidence="1 2">
    <name type="scientific">Xylanibacter ruminicola</name>
    <name type="common">Prevotella ruminicola</name>
    <dbReference type="NCBI Taxonomy" id="839"/>
    <lineage>
        <taxon>Bacteria</taxon>
        <taxon>Pseudomonadati</taxon>
        <taxon>Bacteroidota</taxon>
        <taxon>Bacteroidia</taxon>
        <taxon>Bacteroidales</taxon>
        <taxon>Prevotellaceae</taxon>
        <taxon>Xylanibacter</taxon>
    </lineage>
</organism>